<comment type="similarity">
    <text evidence="2">Belongs to the RAP80 family.</text>
</comment>
<feature type="compositionally biased region" description="Basic and acidic residues" evidence="12">
    <location>
        <begin position="423"/>
        <end position="439"/>
    </location>
</feature>
<protein>
    <recommendedName>
        <fullName evidence="3">BRCA1-A complex subunit RAP80</fullName>
    </recommendedName>
    <alternativeName>
        <fullName evidence="10">Receptor-associated protein 80</fullName>
    </alternativeName>
    <alternativeName>
        <fullName evidence="9">Ubiquitin interaction motif-containing protein 1</fullName>
    </alternativeName>
</protein>
<organism evidence="14 15">
    <name type="scientific">Anolis carolinensis</name>
    <name type="common">Green anole</name>
    <name type="synonym">American chameleon</name>
    <dbReference type="NCBI Taxonomy" id="28377"/>
    <lineage>
        <taxon>Eukaryota</taxon>
        <taxon>Metazoa</taxon>
        <taxon>Chordata</taxon>
        <taxon>Craniata</taxon>
        <taxon>Vertebrata</taxon>
        <taxon>Euteleostomi</taxon>
        <taxon>Lepidosauria</taxon>
        <taxon>Squamata</taxon>
        <taxon>Bifurcata</taxon>
        <taxon>Unidentata</taxon>
        <taxon>Episquamata</taxon>
        <taxon>Toxicofera</taxon>
        <taxon>Iguania</taxon>
        <taxon>Dactyloidae</taxon>
        <taxon>Anolis</taxon>
    </lineage>
</organism>
<evidence type="ECO:0000256" key="7">
    <source>
        <dbReference type="ARBA" id="ARBA00023204"/>
    </source>
</evidence>
<feature type="compositionally biased region" description="Low complexity" evidence="12">
    <location>
        <begin position="132"/>
        <end position="147"/>
    </location>
</feature>
<dbReference type="PANTHER" id="PTHR15932:SF2">
    <property type="entry name" value="BRCA1-A COMPLEX SUBUNIT RAP80"/>
    <property type="match status" value="1"/>
</dbReference>
<feature type="region of interest" description="Disordered" evidence="12">
    <location>
        <begin position="413"/>
        <end position="472"/>
    </location>
</feature>
<dbReference type="SMART" id="SM00726">
    <property type="entry name" value="UIM"/>
    <property type="match status" value="2"/>
</dbReference>
<dbReference type="STRING" id="28377.ENSACAP00000005249"/>
<dbReference type="Proteomes" id="UP000001646">
    <property type="component" value="Chromosome 2"/>
</dbReference>
<dbReference type="InterPro" id="IPR040714">
    <property type="entry name" value="RAP80_UIM"/>
</dbReference>
<sequence length="806" mass="88888">MPKKKRKIADRLDPQGQNQEEEDSRKLSDINLKSSFVDACIVISDSDGEQESKEEHSLQKKRTKQKLDRAKFAAKRNIAQMTEDEQFALALKMSEQEAMQLNSQEEEEEELLRKAIAESLSSCQLPESSAAAAVPLLSPAPGSPAQSHPAEQEDPEPLAAVPPCTHSLCFGCSSLSPSNPDDENGQADVAKRPFVVLTRLSQEIVESSLVSSIIVSPGKSQPFARSNENPSSPAGSSSSDTLLTQGDDMPITLSPTFPQKPSGVWPLVPQRLFSGRCNNLSKPTNEQFQSCSERDSLAGCSQDLGILDHPNHQDSHLEHRFGPSKKAFLSSGPVQKTGTSENTTPVYSLHMADKESQKEEKDMVHYYWGVPFCPKGIDPNKYTQVILCQLEVYQKSLKQAQRQLLQKKAFGEPVVPNSGSLRQIEHGKEEDVFRRRESTDEQEGCDADEKKEPERTAWLPSSTNGEINKNPEKNVRQARNYEGEDQPTSGSSQASQVLFAEDVREEREPMQITQSISALTPLDSKRSPDISTENRAEEEITVCPETQPSPSQAIEPESREIHSSSKDVSLQADAEEDVAENKSVQTPPFEDLMSCPLCDHRFPISEIELHAMNCNGTGGDANEDAPVMTRQQKEAKSKVAISKKTPESVDIDKSEKCYICKALVPWKAYQRHVDGCLKSQNNSGAQERRTRLRRGKEDGRSEGRLLNILEQSEHKAADGPTALDAEAADTPPKGEDSSMANTDNGAECSQNIWTSFPQAACSDSPIKSFTSISEAKDCLVDFKKQLAIGSGSRKQTKTSLRSKKKF</sequence>
<dbReference type="InParanoid" id="G1KDZ6"/>
<dbReference type="GO" id="GO:0007095">
    <property type="term" value="P:mitotic G2 DNA damage checkpoint signaling"/>
    <property type="evidence" value="ECO:0007669"/>
    <property type="project" value="Ensembl"/>
</dbReference>
<dbReference type="GO" id="GO:0070531">
    <property type="term" value="C:BRCA1-A complex"/>
    <property type="evidence" value="ECO:0000318"/>
    <property type="project" value="GO_Central"/>
</dbReference>
<dbReference type="AlphaFoldDB" id="G1KDZ6"/>
<evidence type="ECO:0000256" key="5">
    <source>
        <dbReference type="ARBA" id="ARBA00022763"/>
    </source>
</evidence>
<evidence type="ECO:0000256" key="6">
    <source>
        <dbReference type="ARBA" id="ARBA00022853"/>
    </source>
</evidence>
<feature type="region of interest" description="Disordered" evidence="12">
    <location>
        <begin position="677"/>
        <end position="747"/>
    </location>
</feature>
<dbReference type="InterPro" id="IPR038868">
    <property type="entry name" value="RAP80"/>
</dbReference>
<dbReference type="GO" id="GO:0070530">
    <property type="term" value="F:K63-linked polyubiquitin modification-dependent protein binding"/>
    <property type="evidence" value="ECO:0000318"/>
    <property type="project" value="GO_Central"/>
</dbReference>
<dbReference type="GO" id="GO:0140861">
    <property type="term" value="P:DNA repair-dependent chromatin remodeling"/>
    <property type="evidence" value="ECO:0007669"/>
    <property type="project" value="Ensembl"/>
</dbReference>
<keyword evidence="15" id="KW-1185">Reference proteome</keyword>
<dbReference type="GO" id="GO:0045739">
    <property type="term" value="P:positive regulation of DNA repair"/>
    <property type="evidence" value="ECO:0000318"/>
    <property type="project" value="GO_Central"/>
</dbReference>
<accession>G1KDZ6</accession>
<feature type="region of interest" description="Disordered" evidence="12">
    <location>
        <begin position="1"/>
        <end position="27"/>
    </location>
</feature>
<proteinExistence type="inferred from homology"/>
<feature type="region of interest" description="Disordered" evidence="12">
    <location>
        <begin position="505"/>
        <end position="584"/>
    </location>
</feature>
<evidence type="ECO:0000256" key="8">
    <source>
        <dbReference type="ARBA" id="ARBA00023242"/>
    </source>
</evidence>
<keyword evidence="11" id="KW-0175">Coiled coil</keyword>
<dbReference type="OrthoDB" id="7536094at2759"/>
<feature type="compositionally biased region" description="Basic and acidic residues" evidence="12">
    <location>
        <begin position="523"/>
        <end position="538"/>
    </location>
</feature>
<dbReference type="CDD" id="cd20912">
    <property type="entry name" value="AIR_RAP80-like"/>
    <property type="match status" value="1"/>
</dbReference>
<dbReference type="Pfam" id="PF18282">
    <property type="entry name" value="RAP80_UIM"/>
    <property type="match status" value="1"/>
</dbReference>
<keyword evidence="8" id="KW-0539">Nucleus</keyword>
<dbReference type="InterPro" id="IPR003903">
    <property type="entry name" value="UIM_dom"/>
</dbReference>
<dbReference type="GO" id="GO:0045892">
    <property type="term" value="P:negative regulation of DNA-templated transcription"/>
    <property type="evidence" value="ECO:0007669"/>
    <property type="project" value="Ensembl"/>
</dbReference>
<feature type="compositionally biased region" description="Low complexity" evidence="12">
    <location>
        <begin position="226"/>
        <end position="239"/>
    </location>
</feature>
<evidence type="ECO:0000256" key="9">
    <source>
        <dbReference type="ARBA" id="ARBA00029973"/>
    </source>
</evidence>
<feature type="domain" description="RAP80 N-terminal" evidence="13">
    <location>
        <begin position="74"/>
        <end position="130"/>
    </location>
</feature>
<evidence type="ECO:0000256" key="1">
    <source>
        <dbReference type="ARBA" id="ARBA00004123"/>
    </source>
</evidence>
<keyword evidence="7" id="KW-0234">DNA repair</keyword>
<dbReference type="KEGG" id="acs:100553959"/>
<feature type="coiled-coil region" evidence="11">
    <location>
        <begin position="91"/>
        <end position="118"/>
    </location>
</feature>
<dbReference type="eggNOG" id="ENOG502QQGN">
    <property type="taxonomic scope" value="Eukaryota"/>
</dbReference>
<name>G1KDZ6_ANOCA</name>
<dbReference type="GO" id="GO:0006302">
    <property type="term" value="P:double-strand break repair"/>
    <property type="evidence" value="ECO:0000318"/>
    <property type="project" value="GO_Central"/>
</dbReference>
<keyword evidence="5" id="KW-0227">DNA damage</keyword>
<dbReference type="Ensembl" id="ENSACAT00000005366.4">
    <property type="protein sequence ID" value="ENSACAP00000005249.4"/>
    <property type="gene ID" value="ENSACAG00000005391.4"/>
</dbReference>
<dbReference type="GO" id="GO:0042393">
    <property type="term" value="F:histone binding"/>
    <property type="evidence" value="ECO:0000318"/>
    <property type="project" value="GO_Central"/>
</dbReference>
<dbReference type="CTD" id="51720"/>
<evidence type="ECO:0000256" key="2">
    <source>
        <dbReference type="ARBA" id="ARBA00006465"/>
    </source>
</evidence>
<dbReference type="GO" id="GO:0061649">
    <property type="term" value="F:ubiquitin-modified histone reader activity"/>
    <property type="evidence" value="ECO:0007669"/>
    <property type="project" value="Ensembl"/>
</dbReference>
<dbReference type="PANTHER" id="PTHR15932">
    <property type="entry name" value="UBIQUITIN INTERACTION MOTIF-CONTAINING PROTEIN 1"/>
    <property type="match status" value="1"/>
</dbReference>
<comment type="subcellular location">
    <subcellularLocation>
        <location evidence="1">Nucleus</location>
    </subcellularLocation>
</comment>
<evidence type="ECO:0000256" key="11">
    <source>
        <dbReference type="SAM" id="Coils"/>
    </source>
</evidence>
<reference evidence="14 15" key="1">
    <citation type="submission" date="2009-12" db="EMBL/GenBank/DDBJ databases">
        <title>The Genome Sequence of Anolis carolinensis (Green Anole Lizard).</title>
        <authorList>
            <consortium name="The Genome Sequencing Platform"/>
            <person name="Di Palma F."/>
            <person name="Alfoldi J."/>
            <person name="Heiman D."/>
            <person name="Young S."/>
            <person name="Grabherr M."/>
            <person name="Johnson J."/>
            <person name="Lander E.S."/>
            <person name="Lindblad-Toh K."/>
        </authorList>
    </citation>
    <scope>NUCLEOTIDE SEQUENCE [LARGE SCALE GENOMIC DNA]</scope>
    <source>
        <strain evidence="14 15">JBL SC #1</strain>
    </source>
</reference>
<evidence type="ECO:0000256" key="4">
    <source>
        <dbReference type="ARBA" id="ARBA00022737"/>
    </source>
</evidence>
<feature type="compositionally biased region" description="Basic and acidic residues" evidence="12">
    <location>
        <begin position="556"/>
        <end position="565"/>
    </location>
</feature>
<dbReference type="GO" id="GO:0035861">
    <property type="term" value="C:site of double-strand break"/>
    <property type="evidence" value="ECO:0007669"/>
    <property type="project" value="Ensembl"/>
</dbReference>
<evidence type="ECO:0000313" key="14">
    <source>
        <dbReference type="Ensembl" id="ENSACAP00000005249.4"/>
    </source>
</evidence>
<feature type="region of interest" description="Disordered" evidence="12">
    <location>
        <begin position="218"/>
        <end position="260"/>
    </location>
</feature>
<keyword evidence="4" id="KW-0677">Repeat</keyword>
<dbReference type="PROSITE" id="PS50330">
    <property type="entry name" value="UIM"/>
    <property type="match status" value="1"/>
</dbReference>
<reference evidence="14" key="2">
    <citation type="submission" date="2025-08" db="UniProtKB">
        <authorList>
            <consortium name="Ensembl"/>
        </authorList>
    </citation>
    <scope>IDENTIFICATION</scope>
</reference>
<evidence type="ECO:0000259" key="13">
    <source>
        <dbReference type="Pfam" id="PF18282"/>
    </source>
</evidence>
<dbReference type="GeneTree" id="ENSGT00390000007635"/>
<feature type="compositionally biased region" description="Polar residues" evidence="12">
    <location>
        <begin position="738"/>
        <end position="747"/>
    </location>
</feature>
<dbReference type="GO" id="GO:0010212">
    <property type="term" value="P:response to ionizing radiation"/>
    <property type="evidence" value="ECO:0007669"/>
    <property type="project" value="Ensembl"/>
</dbReference>
<dbReference type="Bgee" id="ENSACAG00000005391">
    <property type="expression patterns" value="Expressed in forelimb bud and 13 other cell types or tissues"/>
</dbReference>
<evidence type="ECO:0000256" key="12">
    <source>
        <dbReference type="SAM" id="MobiDB-lite"/>
    </source>
</evidence>
<evidence type="ECO:0000256" key="10">
    <source>
        <dbReference type="ARBA" id="ARBA00031558"/>
    </source>
</evidence>
<evidence type="ECO:0000313" key="15">
    <source>
        <dbReference type="Proteomes" id="UP000001646"/>
    </source>
</evidence>
<dbReference type="GeneID" id="100553959"/>
<evidence type="ECO:0000256" key="3">
    <source>
        <dbReference type="ARBA" id="ARBA00021660"/>
    </source>
</evidence>
<gene>
    <name evidence="14" type="primary">UIMC1</name>
</gene>
<reference evidence="14" key="3">
    <citation type="submission" date="2025-09" db="UniProtKB">
        <authorList>
            <consortium name="Ensembl"/>
        </authorList>
    </citation>
    <scope>IDENTIFICATION</scope>
</reference>
<dbReference type="Gene3D" id="6.10.250.1800">
    <property type="match status" value="1"/>
</dbReference>
<dbReference type="HOGENOM" id="CLU_023109_1_0_1"/>
<keyword evidence="6" id="KW-0156">Chromatin regulator</keyword>
<feature type="region of interest" description="Disordered" evidence="12">
    <location>
        <begin position="132"/>
        <end position="160"/>
    </location>
</feature>
<dbReference type="GO" id="GO:0016604">
    <property type="term" value="C:nuclear body"/>
    <property type="evidence" value="ECO:0007669"/>
    <property type="project" value="Ensembl"/>
</dbReference>
<feature type="region of interest" description="Disordered" evidence="12">
    <location>
        <begin position="45"/>
        <end position="65"/>
    </location>
</feature>